<proteinExistence type="predicted"/>
<dbReference type="EMBL" id="CAJGYM010000003">
    <property type="protein sequence ID" value="CAD6185753.1"/>
    <property type="molecule type" value="Genomic_DNA"/>
</dbReference>
<name>A0A8S1GSZ0_9PELO</name>
<dbReference type="Proteomes" id="UP000835052">
    <property type="component" value="Unassembled WGS sequence"/>
</dbReference>
<dbReference type="Pfam" id="PF00078">
    <property type="entry name" value="RVT_1"/>
    <property type="match status" value="1"/>
</dbReference>
<keyword evidence="4" id="KW-1185">Reference proteome</keyword>
<accession>A0A8S1GSZ0</accession>
<feature type="domain" description="Reverse transcriptase" evidence="2">
    <location>
        <begin position="448"/>
        <end position="593"/>
    </location>
</feature>
<organism evidence="3 4">
    <name type="scientific">Caenorhabditis auriculariae</name>
    <dbReference type="NCBI Taxonomy" id="2777116"/>
    <lineage>
        <taxon>Eukaryota</taxon>
        <taxon>Metazoa</taxon>
        <taxon>Ecdysozoa</taxon>
        <taxon>Nematoda</taxon>
        <taxon>Chromadorea</taxon>
        <taxon>Rhabditida</taxon>
        <taxon>Rhabditina</taxon>
        <taxon>Rhabditomorpha</taxon>
        <taxon>Rhabditoidea</taxon>
        <taxon>Rhabditidae</taxon>
        <taxon>Peloderinae</taxon>
        <taxon>Caenorhabditis</taxon>
    </lineage>
</organism>
<evidence type="ECO:0000259" key="2">
    <source>
        <dbReference type="PROSITE" id="PS50878"/>
    </source>
</evidence>
<evidence type="ECO:0000313" key="3">
    <source>
        <dbReference type="EMBL" id="CAD6185753.1"/>
    </source>
</evidence>
<dbReference type="SUPFAM" id="SSF56672">
    <property type="entry name" value="DNA/RNA polymerases"/>
    <property type="match status" value="1"/>
</dbReference>
<sequence>MAPIFDRIQVAKLRIHKSETVTSTLDTEMPAGKFCSKLSDATREKIRRWAETYTGCTMRQPRQTDDSVFDDLSMAPAEEAVCSTQTAFCNKLELTETSSSSFCGANEPGDVFLPPSVYGSNPMMIYTGIFATVTNTTRLLAKSESLLGHIFGHFDDVSPASAILQTLHNTFLELQQDEQELVKLIDDLKGTLATFYEQERTISALEDQKRREKLAKRLNIMRLEGEKYELNQDLMVLRSELKLRAAQNRELEEKLDALNSQLRSCNSKESRETASDAVLKTNSGAYVEKYKIRLPKQMSLIEIRQEPIEGGNILFTLDFYTCLSRELIYKLAPSIFDPSQSPGLERFYLVLKTINNVEWKFLYVQRLISKVDLYPKGGKSFLFDTFQPHIVRTYLKDQHSSEGVGGIYCRSGSSIPDSSMTIEEHKNMKLFAQSILKDQIANKNCKIEYDEIFKIPEQWKVSKTILIPKKGDLTDLNNFRPISLLSVVYKLFTKIIVNRLEKKLDDFQPPSQAGFRRNFCCLDHIHTLTQVVERHREYHLPLALAFVDYRKAFDSVEINAILNSLVAAGIPTKYIDLIEKVQRGNVDYNPTVQ</sequence>
<dbReference type="AlphaFoldDB" id="A0A8S1GSZ0"/>
<dbReference type="PROSITE" id="PS50878">
    <property type="entry name" value="RT_POL"/>
    <property type="match status" value="1"/>
</dbReference>
<dbReference type="CDD" id="cd01650">
    <property type="entry name" value="RT_nLTR_like"/>
    <property type="match status" value="1"/>
</dbReference>
<dbReference type="InterPro" id="IPR043502">
    <property type="entry name" value="DNA/RNA_pol_sf"/>
</dbReference>
<evidence type="ECO:0000313" key="4">
    <source>
        <dbReference type="Proteomes" id="UP000835052"/>
    </source>
</evidence>
<protein>
    <recommendedName>
        <fullName evidence="2">Reverse transcriptase domain-containing protein</fullName>
    </recommendedName>
</protein>
<evidence type="ECO:0000256" key="1">
    <source>
        <dbReference type="SAM" id="Coils"/>
    </source>
</evidence>
<keyword evidence="1" id="KW-0175">Coiled coil</keyword>
<comment type="caution">
    <text evidence="3">The sequence shown here is derived from an EMBL/GenBank/DDBJ whole genome shotgun (WGS) entry which is preliminary data.</text>
</comment>
<dbReference type="PANTHER" id="PTHR19446">
    <property type="entry name" value="REVERSE TRANSCRIPTASES"/>
    <property type="match status" value="1"/>
</dbReference>
<feature type="coiled-coil region" evidence="1">
    <location>
        <begin position="220"/>
        <end position="268"/>
    </location>
</feature>
<dbReference type="OrthoDB" id="410104at2759"/>
<gene>
    <name evidence="3" type="ORF">CAUJ_LOCUS1672</name>
</gene>
<reference evidence="3" key="1">
    <citation type="submission" date="2020-10" db="EMBL/GenBank/DDBJ databases">
        <authorList>
            <person name="Kikuchi T."/>
        </authorList>
    </citation>
    <scope>NUCLEOTIDE SEQUENCE</scope>
    <source>
        <strain evidence="3">NKZ352</strain>
    </source>
</reference>
<dbReference type="InterPro" id="IPR000477">
    <property type="entry name" value="RT_dom"/>
</dbReference>